<name>A0A9N8PYN1_CHRIL</name>
<feature type="compositionally biased region" description="Gly residues" evidence="1">
    <location>
        <begin position="45"/>
        <end position="55"/>
    </location>
</feature>
<dbReference type="AlphaFoldDB" id="A0A9N8PYN1"/>
<evidence type="ECO:0000313" key="3">
    <source>
        <dbReference type="Proteomes" id="UP001154114"/>
    </source>
</evidence>
<evidence type="ECO:0000256" key="1">
    <source>
        <dbReference type="SAM" id="MobiDB-lite"/>
    </source>
</evidence>
<gene>
    <name evidence="2" type="ORF">CINC_LOCUS3071</name>
</gene>
<reference evidence="2" key="1">
    <citation type="submission" date="2021-12" db="EMBL/GenBank/DDBJ databases">
        <authorList>
            <person name="King R."/>
        </authorList>
    </citation>
    <scope>NUCLEOTIDE SEQUENCE</scope>
</reference>
<sequence>MSKMHQQVARRNPHREPPEAVRVGSWRLGGARGGDQIQRARTGRWGRGGAGARGAGARGALASASAGASRHQVGQARAALGARPALRTHHLQHTYYSNYTTSKLNHQ</sequence>
<protein>
    <submittedName>
        <fullName evidence="2">Uncharacterized protein</fullName>
    </submittedName>
</protein>
<evidence type="ECO:0000313" key="2">
    <source>
        <dbReference type="EMBL" id="CAD0201398.1"/>
    </source>
</evidence>
<dbReference type="EMBL" id="LR824017">
    <property type="protein sequence ID" value="CAD0201398.1"/>
    <property type="molecule type" value="Genomic_DNA"/>
</dbReference>
<organism evidence="2 3">
    <name type="scientific">Chrysodeixis includens</name>
    <name type="common">Soybean looper</name>
    <name type="synonym">Pseudoplusia includens</name>
    <dbReference type="NCBI Taxonomy" id="689277"/>
    <lineage>
        <taxon>Eukaryota</taxon>
        <taxon>Metazoa</taxon>
        <taxon>Ecdysozoa</taxon>
        <taxon>Arthropoda</taxon>
        <taxon>Hexapoda</taxon>
        <taxon>Insecta</taxon>
        <taxon>Pterygota</taxon>
        <taxon>Neoptera</taxon>
        <taxon>Endopterygota</taxon>
        <taxon>Lepidoptera</taxon>
        <taxon>Glossata</taxon>
        <taxon>Ditrysia</taxon>
        <taxon>Noctuoidea</taxon>
        <taxon>Noctuidae</taxon>
        <taxon>Plusiinae</taxon>
        <taxon>Chrysodeixis</taxon>
    </lineage>
</organism>
<proteinExistence type="predicted"/>
<feature type="region of interest" description="Disordered" evidence="1">
    <location>
        <begin position="1"/>
        <end position="55"/>
    </location>
</feature>
<dbReference type="Proteomes" id="UP001154114">
    <property type="component" value="Chromosome 14"/>
</dbReference>
<accession>A0A9N8PYN1</accession>
<keyword evidence="3" id="KW-1185">Reference proteome</keyword>